<dbReference type="SUPFAM" id="SSF56672">
    <property type="entry name" value="DNA/RNA polymerases"/>
    <property type="match status" value="1"/>
</dbReference>
<evidence type="ECO:0000256" key="4">
    <source>
        <dbReference type="ARBA" id="ARBA00022722"/>
    </source>
</evidence>
<dbReference type="PANTHER" id="PTHR24559">
    <property type="entry name" value="TRANSPOSON TY3-I GAG-POL POLYPROTEIN"/>
    <property type="match status" value="1"/>
</dbReference>
<dbReference type="FunFam" id="3.10.10.10:FF:000007">
    <property type="entry name" value="Retrovirus-related Pol polyprotein from transposon 17.6-like Protein"/>
    <property type="match status" value="1"/>
</dbReference>
<keyword evidence="1" id="KW-0645">Protease</keyword>
<evidence type="ECO:0000256" key="2">
    <source>
        <dbReference type="ARBA" id="ARBA00022679"/>
    </source>
</evidence>
<dbReference type="GO" id="GO:0008233">
    <property type="term" value="F:peptidase activity"/>
    <property type="evidence" value="ECO:0007669"/>
    <property type="project" value="UniProtKB-KW"/>
</dbReference>
<dbReference type="InterPro" id="IPR053134">
    <property type="entry name" value="RNA-dir_DNA_polymerase"/>
</dbReference>
<reference evidence="9" key="1">
    <citation type="submission" date="2020-07" db="EMBL/GenBank/DDBJ databases">
        <title>Multicomponent nature underlies the extraordinary mechanical properties of spider dragline silk.</title>
        <authorList>
            <person name="Kono N."/>
            <person name="Nakamura H."/>
            <person name="Mori M."/>
            <person name="Yoshida Y."/>
            <person name="Ohtoshi R."/>
            <person name="Malay A.D."/>
            <person name="Moran D.A.P."/>
            <person name="Tomita M."/>
            <person name="Numata K."/>
            <person name="Arakawa K."/>
        </authorList>
    </citation>
    <scope>NUCLEOTIDE SEQUENCE</scope>
</reference>
<dbReference type="OrthoDB" id="6429476at2759"/>
<dbReference type="GO" id="GO:0004519">
    <property type="term" value="F:endonuclease activity"/>
    <property type="evidence" value="ECO:0007669"/>
    <property type="project" value="UniProtKB-KW"/>
</dbReference>
<evidence type="ECO:0000256" key="6">
    <source>
        <dbReference type="ARBA" id="ARBA00022801"/>
    </source>
</evidence>
<evidence type="ECO:0000256" key="1">
    <source>
        <dbReference type="ARBA" id="ARBA00022670"/>
    </source>
</evidence>
<proteinExistence type="predicted"/>
<protein>
    <submittedName>
        <fullName evidence="9">Transposon Ty3-I Gag-Pol polyprotein</fullName>
    </submittedName>
</protein>
<keyword evidence="3" id="KW-0548">Nucleotidyltransferase</keyword>
<dbReference type="InterPro" id="IPR043128">
    <property type="entry name" value="Rev_trsase/Diguanyl_cyclase"/>
</dbReference>
<dbReference type="Proteomes" id="UP000887116">
    <property type="component" value="Unassembled WGS sequence"/>
</dbReference>
<keyword evidence="5" id="KW-0255">Endonuclease</keyword>
<keyword evidence="10" id="KW-1185">Reference proteome</keyword>
<dbReference type="InterPro" id="IPR043502">
    <property type="entry name" value="DNA/RNA_pol_sf"/>
</dbReference>
<evidence type="ECO:0000313" key="9">
    <source>
        <dbReference type="EMBL" id="GFQ65551.1"/>
    </source>
</evidence>
<dbReference type="Gene3D" id="3.10.10.10">
    <property type="entry name" value="HIV Type 1 Reverse Transcriptase, subunit A, domain 1"/>
    <property type="match status" value="1"/>
</dbReference>
<dbReference type="EMBL" id="BMAO01010208">
    <property type="protein sequence ID" value="GFQ65551.1"/>
    <property type="molecule type" value="Genomic_DNA"/>
</dbReference>
<accession>A0A8X6K8S0</accession>
<dbReference type="GO" id="GO:0006508">
    <property type="term" value="P:proteolysis"/>
    <property type="evidence" value="ECO:0007669"/>
    <property type="project" value="UniProtKB-KW"/>
</dbReference>
<organism evidence="9 10">
    <name type="scientific">Trichonephila clavata</name>
    <name type="common">Joro spider</name>
    <name type="synonym">Nephila clavata</name>
    <dbReference type="NCBI Taxonomy" id="2740835"/>
    <lineage>
        <taxon>Eukaryota</taxon>
        <taxon>Metazoa</taxon>
        <taxon>Ecdysozoa</taxon>
        <taxon>Arthropoda</taxon>
        <taxon>Chelicerata</taxon>
        <taxon>Arachnida</taxon>
        <taxon>Araneae</taxon>
        <taxon>Araneomorphae</taxon>
        <taxon>Entelegynae</taxon>
        <taxon>Araneoidea</taxon>
        <taxon>Nephilidae</taxon>
        <taxon>Trichonephila</taxon>
    </lineage>
</organism>
<evidence type="ECO:0000256" key="7">
    <source>
        <dbReference type="ARBA" id="ARBA00022918"/>
    </source>
</evidence>
<sequence>MCLNVFDEVTGLLQQSSAFYLVLNEAVVGHLARKHELWQRRERANGKIPIAEEDKPKTAITTPFGLYEFNVMSFGLRNVPSTFQRFIPEVLRGMDFVFPYLDDVLIA</sequence>
<evidence type="ECO:0000259" key="8">
    <source>
        <dbReference type="Pfam" id="PF00078"/>
    </source>
</evidence>
<dbReference type="Pfam" id="PF00078">
    <property type="entry name" value="RVT_1"/>
    <property type="match status" value="1"/>
</dbReference>
<comment type="caution">
    <text evidence="9">The sequence shown here is derived from an EMBL/GenBank/DDBJ whole genome shotgun (WGS) entry which is preliminary data.</text>
</comment>
<dbReference type="AlphaFoldDB" id="A0A8X6K8S0"/>
<evidence type="ECO:0000256" key="5">
    <source>
        <dbReference type="ARBA" id="ARBA00022759"/>
    </source>
</evidence>
<evidence type="ECO:0000256" key="3">
    <source>
        <dbReference type="ARBA" id="ARBA00022695"/>
    </source>
</evidence>
<feature type="domain" description="Reverse transcriptase" evidence="8">
    <location>
        <begin position="47"/>
        <end position="106"/>
    </location>
</feature>
<dbReference type="InterPro" id="IPR000477">
    <property type="entry name" value="RT_dom"/>
</dbReference>
<name>A0A8X6K8S0_TRICU</name>
<keyword evidence="6" id="KW-0378">Hydrolase</keyword>
<keyword evidence="7" id="KW-0695">RNA-directed DNA polymerase</keyword>
<evidence type="ECO:0000313" key="10">
    <source>
        <dbReference type="Proteomes" id="UP000887116"/>
    </source>
</evidence>
<dbReference type="GO" id="GO:0003964">
    <property type="term" value="F:RNA-directed DNA polymerase activity"/>
    <property type="evidence" value="ECO:0007669"/>
    <property type="project" value="UniProtKB-KW"/>
</dbReference>
<dbReference type="Gene3D" id="3.30.70.270">
    <property type="match status" value="1"/>
</dbReference>
<dbReference type="PANTHER" id="PTHR24559:SF444">
    <property type="entry name" value="REVERSE TRANSCRIPTASE DOMAIN-CONTAINING PROTEIN"/>
    <property type="match status" value="1"/>
</dbReference>
<keyword evidence="2" id="KW-0808">Transferase</keyword>
<gene>
    <name evidence="9" type="primary">TY3B-I_1506</name>
    <name evidence="9" type="ORF">TNCT_370561</name>
</gene>
<keyword evidence="4" id="KW-0540">Nuclease</keyword>